<dbReference type="Proteomes" id="UP000636956">
    <property type="component" value="Unassembled WGS sequence"/>
</dbReference>
<protein>
    <submittedName>
        <fullName evidence="1">Uncharacterized protein</fullName>
    </submittedName>
</protein>
<dbReference type="RefSeq" id="WP_188743334.1">
    <property type="nucleotide sequence ID" value="NZ_BAABFW010000030.1"/>
</dbReference>
<dbReference type="AlphaFoldDB" id="A0A917PKI4"/>
<accession>A0A917PKI4</accession>
<evidence type="ECO:0000313" key="1">
    <source>
        <dbReference type="EMBL" id="GGJ81990.1"/>
    </source>
</evidence>
<name>A0A917PKI4_9MICO</name>
<reference evidence="1" key="2">
    <citation type="submission" date="2020-09" db="EMBL/GenBank/DDBJ databases">
        <authorList>
            <person name="Sun Q."/>
            <person name="Zhou Y."/>
        </authorList>
    </citation>
    <scope>NUCLEOTIDE SEQUENCE</scope>
    <source>
        <strain evidence="1">CGMCC 1.8984</strain>
    </source>
</reference>
<evidence type="ECO:0000313" key="2">
    <source>
        <dbReference type="Proteomes" id="UP000636956"/>
    </source>
</evidence>
<gene>
    <name evidence="1" type="ORF">GCM10011372_20510</name>
</gene>
<comment type="caution">
    <text evidence="1">The sequence shown here is derived from an EMBL/GenBank/DDBJ whole genome shotgun (WGS) entry which is preliminary data.</text>
</comment>
<dbReference type="EMBL" id="BMMD01000010">
    <property type="protein sequence ID" value="GGJ81990.1"/>
    <property type="molecule type" value="Genomic_DNA"/>
</dbReference>
<proteinExistence type="predicted"/>
<keyword evidence="2" id="KW-1185">Reference proteome</keyword>
<organism evidence="1 2">
    <name type="scientific">Agromyces bauzanensis</name>
    <dbReference type="NCBI Taxonomy" id="1308924"/>
    <lineage>
        <taxon>Bacteria</taxon>
        <taxon>Bacillati</taxon>
        <taxon>Actinomycetota</taxon>
        <taxon>Actinomycetes</taxon>
        <taxon>Micrococcales</taxon>
        <taxon>Microbacteriaceae</taxon>
        <taxon>Agromyces</taxon>
    </lineage>
</organism>
<sequence length="96" mass="10218">MWRSRGSASAGAEEYGRGWLAALGLAGLEDRRILDRRDLYEALGRLGMPTSTTDSARRRSVMSPLRITAIGSALTAAVMRAHEPRGGAPPQPAGRG</sequence>
<reference evidence="1" key="1">
    <citation type="journal article" date="2014" name="Int. J. Syst. Evol. Microbiol.">
        <title>Complete genome sequence of Corynebacterium casei LMG S-19264T (=DSM 44701T), isolated from a smear-ripened cheese.</title>
        <authorList>
            <consortium name="US DOE Joint Genome Institute (JGI-PGF)"/>
            <person name="Walter F."/>
            <person name="Albersmeier A."/>
            <person name="Kalinowski J."/>
            <person name="Ruckert C."/>
        </authorList>
    </citation>
    <scope>NUCLEOTIDE SEQUENCE</scope>
    <source>
        <strain evidence="1">CGMCC 1.8984</strain>
    </source>
</reference>